<evidence type="ECO:0000256" key="4">
    <source>
        <dbReference type="ARBA" id="ARBA00022853"/>
    </source>
</evidence>
<feature type="region of interest" description="Disordered" evidence="9">
    <location>
        <begin position="197"/>
        <end position="252"/>
    </location>
</feature>
<dbReference type="CDD" id="cd00167">
    <property type="entry name" value="SANT"/>
    <property type="match status" value="1"/>
</dbReference>
<dbReference type="EMBL" id="CAJVPJ010000148">
    <property type="protein sequence ID" value="CAG8486212.1"/>
    <property type="molecule type" value="Genomic_DNA"/>
</dbReference>
<evidence type="ECO:0000256" key="3">
    <source>
        <dbReference type="ARBA" id="ARBA00022763"/>
    </source>
</evidence>
<dbReference type="Proteomes" id="UP000789572">
    <property type="component" value="Unassembled WGS sequence"/>
</dbReference>
<proteinExistence type="inferred from homology"/>
<dbReference type="Gene3D" id="1.10.10.60">
    <property type="entry name" value="Homeodomain-like"/>
    <property type="match status" value="1"/>
</dbReference>
<sequence length="895" mass="100816">MDKEASSESKGKEFKNFDGSSKKLRETVSETKKKEIKGIIARHEELSKELFYTIESEKNDDPDWNQIDKKLHSYLQARRLQYESQFRDFATCDEILTVLFSAESATQKEVYKPYELRISTSLTSSGTNTSSTRPEAGPSSASTEPSTPTEPSPTTKRPKRIPPPPIERMVTRAASGAIAPKSVDEILKEAERNAHPYSPISASATSPQSAKFPIKISVNTHPRKDSKRITSGRSPDSARTPTAHSLPRQAEQPFSRPFDREAILAHYQEAPLHSVLQEFNKVIFTSDWQLAQEEVRTVKVLKEIEDRKVNQALSTRQRERFKDPTRLPILWDVLLYQMNLMAIDFYEERKLKKLWAYQLAHACAEWHTCSEEKKRTLCVRRLNSQKAASIQPDITIKQEEDSCLIEGNQTYGIKQNIGTTGVMRDEVMVDVCSVEEDQESSILSKKFINATDSATPRPLSPNDCERLREKISAMSFNQSIFPLPEGVESAEELFPELPVFGASGLPNGYYMDPCDYGPLVPLSPVIYRRRKKLKKDTKFERHDLESSKRVKKAKSEGEENLTTSLFASSAPAETRRKIRKPPMTAIKTNNKWSAEDDEILLSLISSGNWSYIAETINTMRATVSGFRRTPYECYDRWKSIDDISKYIIQDNDASSSESEEISSVLGTSGAGTSAGTASSSLTSGNKIRKELQRKDSKNKIPKFDPAKSRRQANLAEAIKKSAKKREEAVRRPHTAQSKKTAETAASSTRTPTPLELSRLKLDQDRVQQQVIQEQRQAAALAMQGRQASAIPRPSLQGVSHIQGQLNQSVTRPSVTTNAVTSANQHQLHALMMQQRHAVLNQRTPQQQYSQMTPTITQVTQAHPTQLMTVQNPQFYPFYNRVQARATQMLQGAQVS</sequence>
<dbReference type="InterPro" id="IPR001005">
    <property type="entry name" value="SANT/Myb"/>
</dbReference>
<name>A0A9N8WL31_9GLOM</name>
<dbReference type="GO" id="GO:0035267">
    <property type="term" value="C:NuA4 histone acetyltransferase complex"/>
    <property type="evidence" value="ECO:0007669"/>
    <property type="project" value="TreeGrafter"/>
</dbReference>
<evidence type="ECO:0000256" key="7">
    <source>
        <dbReference type="ARBA" id="ARBA00025178"/>
    </source>
</evidence>
<dbReference type="PANTHER" id="PTHR46459">
    <property type="entry name" value="E1A-BINDING PROTEIN P400-RELATED"/>
    <property type="match status" value="1"/>
</dbReference>
<dbReference type="GO" id="GO:0003682">
    <property type="term" value="F:chromatin binding"/>
    <property type="evidence" value="ECO:0007669"/>
    <property type="project" value="TreeGrafter"/>
</dbReference>
<dbReference type="InterPro" id="IPR009057">
    <property type="entry name" value="Homeodomain-like_sf"/>
</dbReference>
<organism evidence="12 13">
    <name type="scientific">Paraglomus occultum</name>
    <dbReference type="NCBI Taxonomy" id="144539"/>
    <lineage>
        <taxon>Eukaryota</taxon>
        <taxon>Fungi</taxon>
        <taxon>Fungi incertae sedis</taxon>
        <taxon>Mucoromycota</taxon>
        <taxon>Glomeromycotina</taxon>
        <taxon>Glomeromycetes</taxon>
        <taxon>Paraglomerales</taxon>
        <taxon>Paraglomeraceae</taxon>
        <taxon>Paraglomus</taxon>
    </lineage>
</organism>
<dbReference type="GO" id="GO:0006325">
    <property type="term" value="P:chromatin organization"/>
    <property type="evidence" value="ECO:0007669"/>
    <property type="project" value="UniProtKB-KW"/>
</dbReference>
<evidence type="ECO:0000256" key="8">
    <source>
        <dbReference type="ARBA" id="ARBA00029670"/>
    </source>
</evidence>
<accession>A0A9N8WL31</accession>
<feature type="compositionally biased region" description="Polar residues" evidence="9">
    <location>
        <begin position="200"/>
        <end position="209"/>
    </location>
</feature>
<feature type="domain" description="Myb-like" evidence="10">
    <location>
        <begin position="590"/>
        <end position="641"/>
    </location>
</feature>
<dbReference type="PROSITE" id="PS50090">
    <property type="entry name" value="MYB_LIKE"/>
    <property type="match status" value="1"/>
</dbReference>
<feature type="region of interest" description="Disordered" evidence="9">
    <location>
        <begin position="658"/>
        <end position="759"/>
    </location>
</feature>
<feature type="compositionally biased region" description="Low complexity" evidence="9">
    <location>
        <begin position="661"/>
        <end position="684"/>
    </location>
</feature>
<evidence type="ECO:0000313" key="13">
    <source>
        <dbReference type="Proteomes" id="UP000789572"/>
    </source>
</evidence>
<comment type="function">
    <text evidence="7">Component of the NuA4 histone acetyltransferase complex which is involved in transcriptional activation of selected genes principally by acetylation of nucleosomal histone H4 and H2A. The NuA4 complex is also involved in DNA repair.</text>
</comment>
<keyword evidence="13" id="KW-1185">Reference proteome</keyword>
<feature type="region of interest" description="Disordered" evidence="9">
    <location>
        <begin position="1"/>
        <end position="25"/>
    </location>
</feature>
<evidence type="ECO:0000256" key="9">
    <source>
        <dbReference type="SAM" id="MobiDB-lite"/>
    </source>
</evidence>
<evidence type="ECO:0000256" key="1">
    <source>
        <dbReference type="ARBA" id="ARBA00004123"/>
    </source>
</evidence>
<evidence type="ECO:0000259" key="10">
    <source>
        <dbReference type="PROSITE" id="PS50090"/>
    </source>
</evidence>
<dbReference type="GO" id="GO:0006281">
    <property type="term" value="P:DNA repair"/>
    <property type="evidence" value="ECO:0007669"/>
    <property type="project" value="UniProtKB-KW"/>
</dbReference>
<keyword evidence="6" id="KW-0539">Nucleus</keyword>
<dbReference type="PROSITE" id="PS51204">
    <property type="entry name" value="HSA"/>
    <property type="match status" value="1"/>
</dbReference>
<dbReference type="SUPFAM" id="SSF46689">
    <property type="entry name" value="Homeodomain-like"/>
    <property type="match status" value="1"/>
</dbReference>
<evidence type="ECO:0000256" key="2">
    <source>
        <dbReference type="ARBA" id="ARBA00008913"/>
    </source>
</evidence>
<protein>
    <recommendedName>
        <fullName evidence="8">Vacuolar import and degradation protein 21</fullName>
    </recommendedName>
</protein>
<evidence type="ECO:0000256" key="5">
    <source>
        <dbReference type="ARBA" id="ARBA00023204"/>
    </source>
</evidence>
<feature type="compositionally biased region" description="Polar residues" evidence="9">
    <location>
        <begin position="734"/>
        <end position="751"/>
    </location>
</feature>
<evidence type="ECO:0000256" key="6">
    <source>
        <dbReference type="ARBA" id="ARBA00023242"/>
    </source>
</evidence>
<dbReference type="Pfam" id="PF13921">
    <property type="entry name" value="Myb_DNA-bind_6"/>
    <property type="match status" value="1"/>
</dbReference>
<reference evidence="12" key="1">
    <citation type="submission" date="2021-06" db="EMBL/GenBank/DDBJ databases">
        <authorList>
            <person name="Kallberg Y."/>
            <person name="Tangrot J."/>
            <person name="Rosling A."/>
        </authorList>
    </citation>
    <scope>NUCLEOTIDE SEQUENCE</scope>
    <source>
        <strain evidence="12">IA702</strain>
    </source>
</reference>
<keyword evidence="4" id="KW-0156">Chromatin regulator</keyword>
<dbReference type="Pfam" id="PF07529">
    <property type="entry name" value="HSA"/>
    <property type="match status" value="1"/>
</dbReference>
<evidence type="ECO:0000313" key="12">
    <source>
        <dbReference type="EMBL" id="CAG8486212.1"/>
    </source>
</evidence>
<feature type="compositionally biased region" description="Polar residues" evidence="9">
    <location>
        <begin position="229"/>
        <end position="243"/>
    </location>
</feature>
<evidence type="ECO:0000259" key="11">
    <source>
        <dbReference type="PROSITE" id="PS51204"/>
    </source>
</evidence>
<dbReference type="PANTHER" id="PTHR46459:SF1">
    <property type="entry name" value="E1A-BINDING PROTEIN P400"/>
    <property type="match status" value="1"/>
</dbReference>
<dbReference type="OrthoDB" id="5364245at2759"/>
<keyword evidence="5" id="KW-0234">DNA repair</keyword>
<dbReference type="InterPro" id="IPR014012">
    <property type="entry name" value="HSA_dom"/>
</dbReference>
<gene>
    <name evidence="12" type="ORF">POCULU_LOCUS1816</name>
</gene>
<feature type="compositionally biased region" description="Low complexity" evidence="9">
    <location>
        <begin position="122"/>
        <end position="155"/>
    </location>
</feature>
<comment type="caution">
    <text evidence="12">The sequence shown here is derived from an EMBL/GenBank/DDBJ whole genome shotgun (WGS) entry which is preliminary data.</text>
</comment>
<comment type="similarity">
    <text evidence="2">Belongs to the EAF1 family.</text>
</comment>
<comment type="subcellular location">
    <subcellularLocation>
        <location evidence="1">Nucleus</location>
    </subcellularLocation>
</comment>
<dbReference type="GO" id="GO:0005634">
    <property type="term" value="C:nucleus"/>
    <property type="evidence" value="ECO:0007669"/>
    <property type="project" value="UniProtKB-SubCell"/>
</dbReference>
<feature type="region of interest" description="Disordered" evidence="9">
    <location>
        <begin position="122"/>
        <end position="166"/>
    </location>
</feature>
<keyword evidence="3" id="KW-0227">DNA damage</keyword>
<dbReference type="AlphaFoldDB" id="A0A9N8WL31"/>
<feature type="domain" description="HSA" evidence="11">
    <location>
        <begin position="318"/>
        <end position="392"/>
    </location>
</feature>
<feature type="compositionally biased region" description="Basic and acidic residues" evidence="9">
    <location>
        <begin position="687"/>
        <end position="707"/>
    </location>
</feature>